<protein>
    <submittedName>
        <fullName evidence="2">Head-tail adaptor protein</fullName>
    </submittedName>
</protein>
<dbReference type="Gene3D" id="2.40.10.270">
    <property type="entry name" value="Bacteriophage SPP1 head-tail adaptor protein"/>
    <property type="match status" value="1"/>
</dbReference>
<dbReference type="InterPro" id="IPR038666">
    <property type="entry name" value="SSP1_head-tail_sf"/>
</dbReference>
<dbReference type="RefSeq" id="WP_164040038.1">
    <property type="nucleotide sequence ID" value="NZ_JAAGNZ010000001.1"/>
</dbReference>
<dbReference type="Pfam" id="PF05521">
    <property type="entry name" value="Phage_HCP"/>
    <property type="match status" value="1"/>
</dbReference>
<keyword evidence="3" id="KW-1185">Reference proteome</keyword>
<dbReference type="EMBL" id="JAAGNZ010000001">
    <property type="protein sequence ID" value="NEU68315.1"/>
    <property type="molecule type" value="Genomic_DNA"/>
</dbReference>
<evidence type="ECO:0000313" key="3">
    <source>
        <dbReference type="Proteomes" id="UP000477386"/>
    </source>
</evidence>
<feature type="compositionally biased region" description="Basic and acidic residues" evidence="1">
    <location>
        <begin position="21"/>
        <end position="31"/>
    </location>
</feature>
<evidence type="ECO:0000256" key="1">
    <source>
        <dbReference type="SAM" id="MobiDB-lite"/>
    </source>
</evidence>
<evidence type="ECO:0000313" key="2">
    <source>
        <dbReference type="EMBL" id="NEU68315.1"/>
    </source>
</evidence>
<feature type="region of interest" description="Disordered" evidence="1">
    <location>
        <begin position="21"/>
        <end position="65"/>
    </location>
</feature>
<accession>A0A6M0IKX8</accession>
<dbReference type="Proteomes" id="UP000477386">
    <property type="component" value="Unassembled WGS sequence"/>
</dbReference>
<proteinExistence type="predicted"/>
<dbReference type="AlphaFoldDB" id="A0A6M0IKX8"/>
<comment type="caution">
    <text evidence="2">The sequence shown here is derived from an EMBL/GenBank/DDBJ whole genome shotgun (WGS) entry which is preliminary data.</text>
</comment>
<name>A0A6M0IKX8_9BACT</name>
<gene>
    <name evidence="2" type="ORF">GK091_15590</name>
</gene>
<sequence length="118" mass="13044">MAKPLQAGNLDRTLDLFTKDAHKNGKGEKIGESPSPFAQNVPCRKRETGGVETGGDGSGSAQASRETAFGTVEFDLRYRTGVLETMILYCEGVRYDILNVREGEGRRQWLIIEAQKHD</sequence>
<dbReference type="InterPro" id="IPR008767">
    <property type="entry name" value="Phage_SPP1_head-tail_adaptor"/>
</dbReference>
<reference evidence="2 3" key="1">
    <citation type="submission" date="2020-02" db="EMBL/GenBank/DDBJ databases">
        <title>Draft genome sequence of two Spirosoma agri KCTC 52727 and Spirosoma terrae KCTC 52035.</title>
        <authorList>
            <person name="Rojas J."/>
            <person name="Ambika Manirajan B."/>
            <person name="Ratering S."/>
            <person name="Suarez C."/>
            <person name="Schnell S."/>
        </authorList>
    </citation>
    <scope>NUCLEOTIDE SEQUENCE [LARGE SCALE GENOMIC DNA]</scope>
    <source>
        <strain evidence="2 3">KCTC 52727</strain>
    </source>
</reference>
<organism evidence="2 3">
    <name type="scientific">Spirosoma agri</name>
    <dbReference type="NCBI Taxonomy" id="1987381"/>
    <lineage>
        <taxon>Bacteria</taxon>
        <taxon>Pseudomonadati</taxon>
        <taxon>Bacteroidota</taxon>
        <taxon>Cytophagia</taxon>
        <taxon>Cytophagales</taxon>
        <taxon>Cytophagaceae</taxon>
        <taxon>Spirosoma</taxon>
    </lineage>
</organism>